<accession>A0A7T3RDT1</accession>
<dbReference type="KEGG" id="tper:IWA51_00865"/>
<sequence length="93" mass="11111">MTYRLIYTSSFKKDVRLAEKRHLDMNALTEVLEWLKSGKKLPEKYCDHQLKGKLKKFRELHIQPDWILVYIKNKTELILTLSRTGTHADLLRL</sequence>
<proteinExistence type="predicted"/>
<keyword evidence="1" id="KW-1277">Toxin-antitoxin system</keyword>
<dbReference type="InterPro" id="IPR007712">
    <property type="entry name" value="RelE/ParE_toxin"/>
</dbReference>
<evidence type="ECO:0000313" key="4">
    <source>
        <dbReference type="Proteomes" id="UP000595224"/>
    </source>
</evidence>
<dbReference type="RefSeq" id="WP_178752317.1">
    <property type="nucleotide sequence ID" value="NZ_CP064936.1"/>
</dbReference>
<dbReference type="InterPro" id="IPR004386">
    <property type="entry name" value="Toxin_YafQ-like"/>
</dbReference>
<organism evidence="3 4">
    <name type="scientific">Treponema peruense</name>
    <dbReference type="NCBI Taxonomy" id="2787628"/>
    <lineage>
        <taxon>Bacteria</taxon>
        <taxon>Pseudomonadati</taxon>
        <taxon>Spirochaetota</taxon>
        <taxon>Spirochaetia</taxon>
        <taxon>Spirochaetales</taxon>
        <taxon>Treponemataceae</taxon>
        <taxon>Treponema</taxon>
    </lineage>
</organism>
<dbReference type="AlphaFoldDB" id="A0A7T3RDT1"/>
<name>A0A7T3RDT1_9SPIR</name>
<dbReference type="PIRSF" id="PIRSF006156">
    <property type="entry name" value="YafQ"/>
    <property type="match status" value="1"/>
</dbReference>
<evidence type="ECO:0000313" key="3">
    <source>
        <dbReference type="EMBL" id="QQA01205.1"/>
    </source>
</evidence>
<evidence type="ECO:0000256" key="1">
    <source>
        <dbReference type="ARBA" id="ARBA00022649"/>
    </source>
</evidence>
<dbReference type="SUPFAM" id="SSF143011">
    <property type="entry name" value="RelE-like"/>
    <property type="match status" value="1"/>
</dbReference>
<dbReference type="Proteomes" id="UP000595224">
    <property type="component" value="Chromosome"/>
</dbReference>
<reference evidence="3 4" key="1">
    <citation type="submission" date="2020-11" db="EMBL/GenBank/DDBJ databases">
        <title>Treponema Peruensis nv. sp., first commensal Treponema isolated from human feces.</title>
        <authorList>
            <person name="Belkhou C."/>
            <person name="Raes J."/>
        </authorList>
    </citation>
    <scope>NUCLEOTIDE SEQUENCE [LARGE SCALE GENOMIC DNA]</scope>
    <source>
        <strain evidence="3 4">RCC2812</strain>
    </source>
</reference>
<dbReference type="InterPro" id="IPR035093">
    <property type="entry name" value="RelE/ParE_toxin_dom_sf"/>
</dbReference>
<keyword evidence="4" id="KW-1185">Reference proteome</keyword>
<dbReference type="Gene3D" id="3.30.2310.20">
    <property type="entry name" value="RelE-like"/>
    <property type="match status" value="1"/>
</dbReference>
<dbReference type="NCBIfam" id="TIGR02385">
    <property type="entry name" value="RelE_StbE"/>
    <property type="match status" value="1"/>
</dbReference>
<dbReference type="GO" id="GO:0004521">
    <property type="term" value="F:RNA endonuclease activity"/>
    <property type="evidence" value="ECO:0007669"/>
    <property type="project" value="TreeGrafter"/>
</dbReference>
<gene>
    <name evidence="3" type="ORF">IWA51_00865</name>
</gene>
<dbReference type="PANTHER" id="PTHR40588">
    <property type="entry name" value="MRNA INTERFERASE TOXIN YAFQ"/>
    <property type="match status" value="1"/>
</dbReference>
<dbReference type="Pfam" id="PF15738">
    <property type="entry name" value="YafQ_toxin"/>
    <property type="match status" value="1"/>
</dbReference>
<dbReference type="EMBL" id="CP064936">
    <property type="protein sequence ID" value="QQA01205.1"/>
    <property type="molecule type" value="Genomic_DNA"/>
</dbReference>
<protein>
    <submittedName>
        <fullName evidence="3">Type II toxin-antitoxin system YafQ family toxin</fullName>
    </submittedName>
</protein>
<dbReference type="PANTHER" id="PTHR40588:SF1">
    <property type="entry name" value="MRNA INTERFERASE TOXIN YAFQ"/>
    <property type="match status" value="1"/>
</dbReference>
<evidence type="ECO:0000256" key="2">
    <source>
        <dbReference type="PIRSR" id="PIRSR006156-1"/>
    </source>
</evidence>
<dbReference type="GO" id="GO:0006415">
    <property type="term" value="P:translational termination"/>
    <property type="evidence" value="ECO:0007669"/>
    <property type="project" value="TreeGrafter"/>
</dbReference>
<feature type="active site" description="Proton donor" evidence="2">
    <location>
        <position position="87"/>
    </location>
</feature>
<dbReference type="GO" id="GO:0006402">
    <property type="term" value="P:mRNA catabolic process"/>
    <property type="evidence" value="ECO:0007669"/>
    <property type="project" value="TreeGrafter"/>
</dbReference>